<feature type="region of interest" description="Disordered" evidence="1">
    <location>
        <begin position="273"/>
        <end position="315"/>
    </location>
</feature>
<dbReference type="RefSeq" id="WP_051909729.1">
    <property type="nucleotide sequence ID" value="NZ_HG938354.1"/>
</dbReference>
<geneLocation type="plasmid" evidence="3">
    <name>II</name>
</geneLocation>
<dbReference type="GeneID" id="24261050"/>
<reference evidence="3" key="1">
    <citation type="journal article" date="2014" name="BMC Genomics">
        <title>Genome sequencing of two Neorhizobium galegae strains reveals a noeT gene responsible for the unusual acetylation of the nodulation factors.</title>
        <authorList>
            <person name="Osterman J."/>
            <person name="Marsh J."/>
            <person name="Laine P.K."/>
            <person name="Zeng Z."/>
            <person name="Alatalo E."/>
            <person name="Sullivan J.T."/>
            <person name="Young J.P."/>
            <person name="Thomas-Oates J."/>
            <person name="Paulin L."/>
            <person name="Lindstrom K."/>
        </authorList>
    </citation>
    <scope>NUCLEOTIDE SEQUENCE [LARGE SCALE GENOMIC DNA]</scope>
    <source>
        <strain evidence="3">HAMBI 540</strain>
    </source>
</reference>
<dbReference type="InterPro" id="IPR029044">
    <property type="entry name" value="Nucleotide-diphossugar_trans"/>
</dbReference>
<dbReference type="SUPFAM" id="SSF53448">
    <property type="entry name" value="Nucleotide-diphospho-sugar transferases"/>
    <property type="match status" value="1"/>
</dbReference>
<dbReference type="GO" id="GO:0016740">
    <property type="term" value="F:transferase activity"/>
    <property type="evidence" value="ECO:0007669"/>
    <property type="project" value="UniProtKB-KW"/>
</dbReference>
<keyword evidence="3" id="KW-1185">Reference proteome</keyword>
<dbReference type="Gene3D" id="3.90.550.10">
    <property type="entry name" value="Spore Coat Polysaccharide Biosynthesis Protein SpsA, Chain A"/>
    <property type="match status" value="1"/>
</dbReference>
<dbReference type="HOGENOM" id="CLU_076581_0_0_5"/>
<gene>
    <name evidence="2" type="primary">lgt6</name>
    <name evidence="2" type="ORF">RG540_PA03900</name>
</gene>
<keyword evidence="2" id="KW-0614">Plasmid</keyword>
<sequence>MLVTIVCMKWGTAFTASHVNALYAGVLRNMEEPFDFVCLTDDRRGLASGILTRHIPNLGLPEQAWRRGCWPKIGVFAPGLFPPGDVVLFLDLDVMIQRSLAPLIGLLRERRHFVIQREWNPDLWSLLPNNFRPDRGAQSSVFGFHAGDVDGIYHDFVSKADAIIAQFKNDQSYLTQAVRQKSYWPTGFCVSFKRSCTKYFPINLLLPRIRQPRNAKIIVFHGKPRPWDTMVEKGQRWGSKRRFGVGPVPWIKQYFNQADAMLASLTGGPDPVAPHAWRTSPISAPKAADNVEADAHGSTANAGSERPSPPVYGHS</sequence>
<dbReference type="Proteomes" id="UP000028181">
    <property type="component" value="Plasmid pHAMBI540a"/>
</dbReference>
<dbReference type="AlphaFoldDB" id="A0A068SXZ5"/>
<dbReference type="KEGG" id="ngg:RG540_PA03900"/>
<dbReference type="EMBL" id="HG938354">
    <property type="protein sequence ID" value="CDN51068.1"/>
    <property type="molecule type" value="Genomic_DNA"/>
</dbReference>
<protein>
    <submittedName>
        <fullName evidence="2">Glucosyltransferase Lgt6</fullName>
    </submittedName>
</protein>
<evidence type="ECO:0000313" key="2">
    <source>
        <dbReference type="EMBL" id="CDN51068.1"/>
    </source>
</evidence>
<keyword evidence="2" id="KW-0808">Transferase</keyword>
<dbReference type="eggNOG" id="ENOG502Z7IB">
    <property type="taxonomic scope" value="Bacteria"/>
</dbReference>
<proteinExistence type="predicted"/>
<accession>A0A068SXZ5</accession>
<name>A0A068SXZ5_NEOGA</name>
<organism evidence="2 3">
    <name type="scientific">Neorhizobium galegae bv. orientalis str. HAMBI 540</name>
    <dbReference type="NCBI Taxonomy" id="1028800"/>
    <lineage>
        <taxon>Bacteria</taxon>
        <taxon>Pseudomonadati</taxon>
        <taxon>Pseudomonadota</taxon>
        <taxon>Alphaproteobacteria</taxon>
        <taxon>Hyphomicrobiales</taxon>
        <taxon>Rhizobiaceae</taxon>
        <taxon>Rhizobium/Agrobacterium group</taxon>
        <taxon>Neorhizobium</taxon>
    </lineage>
</organism>
<evidence type="ECO:0000256" key="1">
    <source>
        <dbReference type="SAM" id="MobiDB-lite"/>
    </source>
</evidence>
<evidence type="ECO:0000313" key="3">
    <source>
        <dbReference type="Proteomes" id="UP000028181"/>
    </source>
</evidence>
<dbReference type="OrthoDB" id="564871at2"/>